<evidence type="ECO:0000313" key="2">
    <source>
        <dbReference type="EMBL" id="MDT8758240.1"/>
    </source>
</evidence>
<protein>
    <recommendedName>
        <fullName evidence="1">Glycoside hydrolase family 19 catalytic domain-containing protein</fullName>
    </recommendedName>
</protein>
<name>A0ABU3N4J6_9SPHN</name>
<sequence length="203" mass="21774">MKDAAAFYATIRHGKMLGPTLTQDEVNGLAAILTAMSGAPVAYAAYALATAYHETAHTMQPIEERGGAAYFHRMYDCRGNRPQVARELGNICPGDGARYHGRGYVQLTGRRNYARAQDELGQNLVAQPDLALDPAIAASVMRRGMDEGWFTGAKLATWLPPAGVSTPAQFVKARRIINGTDCADLIADYAVQFQGALVAGGWA</sequence>
<feature type="domain" description="Glycoside hydrolase family 19 catalytic" evidence="1">
    <location>
        <begin position="49"/>
        <end position="136"/>
    </location>
</feature>
<dbReference type="EMBL" id="JALMLT010000001">
    <property type="protein sequence ID" value="MDT8758240.1"/>
    <property type="molecule type" value="Genomic_DNA"/>
</dbReference>
<accession>A0ABU3N4J6</accession>
<proteinExistence type="predicted"/>
<reference evidence="2" key="1">
    <citation type="submission" date="2022-04" db="EMBL/GenBank/DDBJ databases">
        <title>Tomato heritable bacteria conferring resistance against bacterial wilt.</title>
        <authorList>
            <person name="Yin J."/>
        </authorList>
    </citation>
    <scope>NUCLEOTIDE SEQUENCE</scope>
    <source>
        <strain evidence="2">Cra20</strain>
    </source>
</reference>
<dbReference type="Gene3D" id="1.10.530.10">
    <property type="match status" value="1"/>
</dbReference>
<dbReference type="InterPro" id="IPR000726">
    <property type="entry name" value="Glyco_hydro_19_cat"/>
</dbReference>
<dbReference type="InterPro" id="IPR023346">
    <property type="entry name" value="Lysozyme-like_dom_sf"/>
</dbReference>
<gene>
    <name evidence="2" type="ORF">MZO42_05980</name>
</gene>
<organism evidence="2">
    <name type="scientific">Sphingomonas psychrotolerans</name>
    <dbReference type="NCBI Taxonomy" id="1327635"/>
    <lineage>
        <taxon>Bacteria</taxon>
        <taxon>Pseudomonadati</taxon>
        <taxon>Pseudomonadota</taxon>
        <taxon>Alphaproteobacteria</taxon>
        <taxon>Sphingomonadales</taxon>
        <taxon>Sphingomonadaceae</taxon>
        <taxon>Sphingomonas</taxon>
    </lineage>
</organism>
<comment type="caution">
    <text evidence="2">The sequence shown here is derived from an EMBL/GenBank/DDBJ whole genome shotgun (WGS) entry which is preliminary data.</text>
</comment>
<dbReference type="Pfam" id="PF00182">
    <property type="entry name" value="Glyco_hydro_19"/>
    <property type="match status" value="1"/>
</dbReference>
<dbReference type="SUPFAM" id="SSF53955">
    <property type="entry name" value="Lysozyme-like"/>
    <property type="match status" value="1"/>
</dbReference>
<evidence type="ECO:0000259" key="1">
    <source>
        <dbReference type="Pfam" id="PF00182"/>
    </source>
</evidence>